<keyword evidence="1 3" id="KW-0560">Oxidoreductase</keyword>
<sequence>MRLNDGVVRTTVMKQQPDNTSTAAFSLADRFSVIIVGGGPSGLTLANLLGTYGVRTLVLERNLSTVTEPRAVSIDDESMRTMQAIGLEERVLACCAQDYGSVYLDLKRVPFANIEPRGREYGYARRNAFHQPELEAILCNGLKRFAHVEARFGHRVVDFVQDVDCVRLRVETDEGHYEVVAEYMAAADGGRSFVRSELNIKLKGLTYEQKWLIIDLKGTQDNFRQTRVYCDPARPCINLPGPGGSRRFEFMLLPDEDEQKAVEEGYVRQLMAEHGPDRDAEIVRKQVYAFHAREAESWRQQRIFLLGDAAHLTPPFAGQGMNSGLRDSVNLAWKLAWVLKRKLPETLLESYEEERKPHAWQLIEMAAMLGKFMMPKSRIHATLLQTGLRWLSVYRPARDYVTQMRYKPTPRFVSGFFISDAASARKTRTGRLIAQPMLENPNSEMALLDRYIDGHFALITYHPDAKRAFDAIQPWLEYLPDDLKKVCVTPRNYNPVPVEGIEVLRDAHSQANDWIFRAHGGEHVFYLVRPDRYTMAVLNKNNLPTDAIHLGEMLRPPEFSALGNSHQPLSTAATL</sequence>
<dbReference type="EC" id="1.14.13.127" evidence="3"/>
<accession>A0AAP9NS37</accession>
<dbReference type="InterPro" id="IPR002938">
    <property type="entry name" value="FAD-bd"/>
</dbReference>
<gene>
    <name evidence="3" type="ORF">FX987_03889</name>
</gene>
<dbReference type="EMBL" id="CP054580">
    <property type="protein sequence ID" value="QKS26092.1"/>
    <property type="molecule type" value="Genomic_DNA"/>
</dbReference>
<dbReference type="InterPro" id="IPR036188">
    <property type="entry name" value="FAD/NAD-bd_sf"/>
</dbReference>
<dbReference type="GO" id="GO:0008688">
    <property type="term" value="F:3-(3-hydroxyphenyl)propionate hydroxylase activity"/>
    <property type="evidence" value="ECO:0007669"/>
    <property type="project" value="UniProtKB-EC"/>
</dbReference>
<evidence type="ECO:0000259" key="2">
    <source>
        <dbReference type="Pfam" id="PF01494"/>
    </source>
</evidence>
<dbReference type="PRINTS" id="PR00420">
    <property type="entry name" value="RNGMNOXGNASE"/>
</dbReference>
<name>A0AAP9NS37_9GAMM</name>
<dbReference type="Pfam" id="PF01494">
    <property type="entry name" value="FAD_binding_3"/>
    <property type="match status" value="1"/>
</dbReference>
<dbReference type="NCBIfam" id="NF004831">
    <property type="entry name" value="PRK06183.1-5"/>
    <property type="match status" value="1"/>
</dbReference>
<dbReference type="SUPFAM" id="SSF51905">
    <property type="entry name" value="FAD/NAD(P)-binding domain"/>
    <property type="match status" value="1"/>
</dbReference>
<evidence type="ECO:0000313" key="3">
    <source>
        <dbReference type="EMBL" id="QKS26092.1"/>
    </source>
</evidence>
<dbReference type="GO" id="GO:0019622">
    <property type="term" value="P:3-(3-hydroxy)phenylpropionate catabolic process"/>
    <property type="evidence" value="ECO:0007669"/>
    <property type="project" value="TreeGrafter"/>
</dbReference>
<keyword evidence="4" id="KW-1185">Reference proteome</keyword>
<dbReference type="Gene3D" id="3.30.70.2450">
    <property type="match status" value="1"/>
</dbReference>
<dbReference type="InterPro" id="IPR050631">
    <property type="entry name" value="PheA/TfdB_FAD_monoxygenase"/>
</dbReference>
<feature type="domain" description="FAD-binding" evidence="2">
    <location>
        <begin position="31"/>
        <end position="365"/>
    </location>
</feature>
<dbReference type="Proteomes" id="UP000509761">
    <property type="component" value="Chromosome"/>
</dbReference>
<reference evidence="3 4" key="1">
    <citation type="submission" date="2019-12" db="EMBL/GenBank/DDBJ databases">
        <title>Genome sequencing and assembly of endphytes of Porphyra tenera.</title>
        <authorList>
            <person name="Park J.M."/>
            <person name="Shin R."/>
            <person name="Jo S.H."/>
        </authorList>
    </citation>
    <scope>NUCLEOTIDE SEQUENCE [LARGE SCALE GENOMIC DNA]</scope>
    <source>
        <strain evidence="3 4">GPM3</strain>
    </source>
</reference>
<protein>
    <submittedName>
        <fullName evidence="3">3-(3-hydroxy-phenyl)propionate/3-hydroxycinnamic acid hydroxylase</fullName>
        <ecNumber evidence="3">1.14.13.127</ecNumber>
    </submittedName>
</protein>
<evidence type="ECO:0000256" key="1">
    <source>
        <dbReference type="ARBA" id="ARBA00023002"/>
    </source>
</evidence>
<dbReference type="Gene3D" id="3.50.50.60">
    <property type="entry name" value="FAD/NAD(P)-binding domain"/>
    <property type="match status" value="1"/>
</dbReference>
<organism evidence="3 4">
    <name type="scientific">Vreelandella titanicae</name>
    <dbReference type="NCBI Taxonomy" id="664683"/>
    <lineage>
        <taxon>Bacteria</taxon>
        <taxon>Pseudomonadati</taxon>
        <taxon>Pseudomonadota</taxon>
        <taxon>Gammaproteobacteria</taxon>
        <taxon>Oceanospirillales</taxon>
        <taxon>Halomonadaceae</taxon>
        <taxon>Vreelandella</taxon>
    </lineage>
</organism>
<dbReference type="AlphaFoldDB" id="A0AAP9NS37"/>
<evidence type="ECO:0000313" key="4">
    <source>
        <dbReference type="Proteomes" id="UP000509761"/>
    </source>
</evidence>
<dbReference type="GO" id="GO:0071949">
    <property type="term" value="F:FAD binding"/>
    <property type="evidence" value="ECO:0007669"/>
    <property type="project" value="InterPro"/>
</dbReference>
<dbReference type="PANTHER" id="PTHR43476:SF3">
    <property type="entry name" value="FAD-BINDING MONOOXYGENASE"/>
    <property type="match status" value="1"/>
</dbReference>
<dbReference type="NCBIfam" id="NF004829">
    <property type="entry name" value="PRK06183.1-3"/>
    <property type="match status" value="1"/>
</dbReference>
<proteinExistence type="predicted"/>
<dbReference type="PANTHER" id="PTHR43476">
    <property type="entry name" value="3-(3-HYDROXY-PHENYL)PROPIONATE/3-HYDROXYCINNAMIC ACID HYDROXYLASE"/>
    <property type="match status" value="1"/>
</dbReference>